<feature type="compositionally biased region" description="Basic and acidic residues" evidence="10">
    <location>
        <begin position="330"/>
        <end position="344"/>
    </location>
</feature>
<evidence type="ECO:0000256" key="5">
    <source>
        <dbReference type="ARBA" id="ARBA00022771"/>
    </source>
</evidence>
<dbReference type="Pfam" id="PF12906">
    <property type="entry name" value="RINGv"/>
    <property type="match status" value="1"/>
</dbReference>
<evidence type="ECO:0000256" key="8">
    <source>
        <dbReference type="ARBA" id="ARBA00022989"/>
    </source>
</evidence>
<proteinExistence type="predicted"/>
<dbReference type="Gene3D" id="3.30.40.10">
    <property type="entry name" value="Zinc/RING finger domain, C3HC4 (zinc finger)"/>
    <property type="match status" value="1"/>
</dbReference>
<dbReference type="SUPFAM" id="SSF57850">
    <property type="entry name" value="RING/U-box"/>
    <property type="match status" value="1"/>
</dbReference>
<feature type="domain" description="RING-CH-type" evidence="11">
    <location>
        <begin position="5"/>
        <end position="80"/>
    </location>
</feature>
<keyword evidence="8" id="KW-1133">Transmembrane helix</keyword>
<evidence type="ECO:0000256" key="9">
    <source>
        <dbReference type="ARBA" id="ARBA00023136"/>
    </source>
</evidence>
<dbReference type="CDD" id="cd16495">
    <property type="entry name" value="RING_CH-C4HC3_MARCH"/>
    <property type="match status" value="1"/>
</dbReference>
<evidence type="ECO:0000256" key="2">
    <source>
        <dbReference type="ARBA" id="ARBA00022679"/>
    </source>
</evidence>
<evidence type="ECO:0000256" key="6">
    <source>
        <dbReference type="ARBA" id="ARBA00022786"/>
    </source>
</evidence>
<dbReference type="GO" id="GO:0016020">
    <property type="term" value="C:membrane"/>
    <property type="evidence" value="ECO:0007669"/>
    <property type="project" value="UniProtKB-SubCell"/>
</dbReference>
<dbReference type="SMART" id="SM00744">
    <property type="entry name" value="RINGv"/>
    <property type="match status" value="1"/>
</dbReference>
<dbReference type="PANTHER" id="PTHR46065:SF3">
    <property type="entry name" value="FI20425P1"/>
    <property type="match status" value="1"/>
</dbReference>
<evidence type="ECO:0000256" key="10">
    <source>
        <dbReference type="SAM" id="MobiDB-lite"/>
    </source>
</evidence>
<feature type="compositionally biased region" description="Polar residues" evidence="10">
    <location>
        <begin position="529"/>
        <end position="538"/>
    </location>
</feature>
<evidence type="ECO:0000313" key="13">
    <source>
        <dbReference type="Proteomes" id="UP001230188"/>
    </source>
</evidence>
<protein>
    <recommendedName>
        <fullName evidence="11">RING-CH-type domain-containing protein</fullName>
    </recommendedName>
</protein>
<name>A0AAD7URD3_9STRA</name>
<keyword evidence="6" id="KW-0833">Ubl conjugation pathway</keyword>
<dbReference type="AlphaFoldDB" id="A0AAD7URD3"/>
<dbReference type="SUPFAM" id="SSF143456">
    <property type="entry name" value="VC0467-like"/>
    <property type="match status" value="1"/>
</dbReference>
<keyword evidence="7" id="KW-0862">Zinc</keyword>
<evidence type="ECO:0000256" key="7">
    <source>
        <dbReference type="ARBA" id="ARBA00022833"/>
    </source>
</evidence>
<feature type="region of interest" description="Disordered" evidence="10">
    <location>
        <begin position="510"/>
        <end position="538"/>
    </location>
</feature>
<sequence length="538" mass="60364">MGEFVEEEEEKMCRYCFEGAEAGELINPCECKGGQRWVHLECLRRWQRMVLVSQPTHPMFHGDELRHQSCGICKTEFTCRPPTRHELMTSFTGPEIAALIDVGCVIGAGEEFSVELEAQLGAMPAAIRAASSYDHWLRSAYLITDVEDDDGLVSLDADSEDELSRLREAVDRESLLLALRGKRLQLIARGALANSGEDLATAFFEEIRAPATFFFQLVDERGRPAPRTCGDDHVAAVNLCRPLPRAWDSVRARRVLARAYDAIEKGRGKAWAARCRSVEVVHHLGGPCDEREVVKCLVLGATKRGYKIIKDLGEAVFLAARLAIAKEDSPKRKMGEEDPRDDRIGPGQRVKLRNLTKNPDLNDRTAIVVRRQAQRWLVRVAESEDLRLVAARPENLLVDDHPRAWYPEKDDDDDDDQEDVVMTRPFRGRVYAFWGDARWSRTQLLGEIARGHWGMCRESLAEIIAPPAARRDALDDRLIFAPLSAMTEDSIARARTQMLPLREQARLAAAAVRRDASEDYDTPDARPASSESAPSDGN</sequence>
<keyword evidence="13" id="KW-1185">Reference proteome</keyword>
<accession>A0AAD7URD3</accession>
<reference evidence="12" key="1">
    <citation type="submission" date="2023-01" db="EMBL/GenBank/DDBJ databases">
        <title>Metagenome sequencing of chrysophaentin producing Chrysophaeum taylorii.</title>
        <authorList>
            <person name="Davison J."/>
            <person name="Bewley C."/>
        </authorList>
    </citation>
    <scope>NUCLEOTIDE SEQUENCE</scope>
    <source>
        <strain evidence="12">NIES-1699</strain>
    </source>
</reference>
<evidence type="ECO:0000313" key="12">
    <source>
        <dbReference type="EMBL" id="KAJ8614210.1"/>
    </source>
</evidence>
<evidence type="ECO:0000256" key="3">
    <source>
        <dbReference type="ARBA" id="ARBA00022692"/>
    </source>
</evidence>
<gene>
    <name evidence="12" type="ORF">CTAYLR_001113</name>
</gene>
<dbReference type="InterPro" id="IPR013083">
    <property type="entry name" value="Znf_RING/FYVE/PHD"/>
</dbReference>
<dbReference type="InterPro" id="IPR011016">
    <property type="entry name" value="Znf_RING-CH"/>
</dbReference>
<dbReference type="PANTHER" id="PTHR46065">
    <property type="entry name" value="E3 UBIQUITIN-PROTEIN LIGASE MARCH 2/3 FAMILY MEMBER"/>
    <property type="match status" value="1"/>
</dbReference>
<comment type="subcellular location">
    <subcellularLocation>
        <location evidence="1">Membrane</location>
        <topology evidence="1">Multi-pass membrane protein</topology>
    </subcellularLocation>
</comment>
<dbReference type="GO" id="GO:0008270">
    <property type="term" value="F:zinc ion binding"/>
    <property type="evidence" value="ECO:0007669"/>
    <property type="project" value="UniProtKB-KW"/>
</dbReference>
<dbReference type="Proteomes" id="UP001230188">
    <property type="component" value="Unassembled WGS sequence"/>
</dbReference>
<organism evidence="12 13">
    <name type="scientific">Chrysophaeum taylorii</name>
    <dbReference type="NCBI Taxonomy" id="2483200"/>
    <lineage>
        <taxon>Eukaryota</taxon>
        <taxon>Sar</taxon>
        <taxon>Stramenopiles</taxon>
        <taxon>Ochrophyta</taxon>
        <taxon>Pelagophyceae</taxon>
        <taxon>Pelagomonadales</taxon>
        <taxon>Pelagomonadaceae</taxon>
        <taxon>Chrysophaeum</taxon>
    </lineage>
</organism>
<keyword evidence="2" id="KW-0808">Transferase</keyword>
<dbReference type="PROSITE" id="PS51292">
    <property type="entry name" value="ZF_RING_CH"/>
    <property type="match status" value="1"/>
</dbReference>
<dbReference type="EMBL" id="JAQMWT010000009">
    <property type="protein sequence ID" value="KAJ8614210.1"/>
    <property type="molecule type" value="Genomic_DNA"/>
</dbReference>
<keyword evidence="5" id="KW-0863">Zinc-finger</keyword>
<keyword evidence="4" id="KW-0479">Metal-binding</keyword>
<evidence type="ECO:0000256" key="1">
    <source>
        <dbReference type="ARBA" id="ARBA00004141"/>
    </source>
</evidence>
<keyword evidence="9" id="KW-0472">Membrane</keyword>
<dbReference type="GO" id="GO:0016740">
    <property type="term" value="F:transferase activity"/>
    <property type="evidence" value="ECO:0007669"/>
    <property type="project" value="UniProtKB-KW"/>
</dbReference>
<comment type="caution">
    <text evidence="12">The sequence shown here is derived from an EMBL/GenBank/DDBJ whole genome shotgun (WGS) entry which is preliminary data.</text>
</comment>
<evidence type="ECO:0000256" key="4">
    <source>
        <dbReference type="ARBA" id="ARBA00022723"/>
    </source>
</evidence>
<feature type="region of interest" description="Disordered" evidence="10">
    <location>
        <begin position="330"/>
        <end position="349"/>
    </location>
</feature>
<keyword evidence="3" id="KW-0812">Transmembrane</keyword>
<evidence type="ECO:0000259" key="11">
    <source>
        <dbReference type="PROSITE" id="PS51292"/>
    </source>
</evidence>